<accession>A0AC60VZK9</accession>
<proteinExistence type="predicted"/>
<evidence type="ECO:0000313" key="2">
    <source>
        <dbReference type="Proteomes" id="UP000559653"/>
    </source>
</evidence>
<name>A0AC60VZK9_9ARCH</name>
<sequence>MKLDYDVSKYIEKIKNSDEYFHTFINKQSLAAGVLVLQPGEEDTQEPHQSDEVYFIIKGNGFLKIKNKDYPVEQNKMYFVGKEIEHYFHGNTKELIVLYFFGGPDS</sequence>
<reference evidence="1 2" key="1">
    <citation type="journal article" date="2020" name="Appl. Environ. Microbiol.">
        <title>Genomic Characteristics of a Novel Species of Ammonia-Oxidizing Archaea from the Jiulong River Estuary.</title>
        <authorList>
            <person name="Zou D."/>
            <person name="Wan R."/>
            <person name="Han L."/>
            <person name="Xu M.N."/>
            <person name="Liu Y."/>
            <person name="Liu H."/>
            <person name="Kao S.J."/>
            <person name="Li M."/>
        </authorList>
    </citation>
    <scope>NUCLEOTIDE SEQUENCE [LARGE SCALE GENOMIC DNA]</scope>
    <source>
        <strain evidence="1">W1bin1</strain>
    </source>
</reference>
<dbReference type="Proteomes" id="UP000559653">
    <property type="component" value="Unassembled WGS sequence"/>
</dbReference>
<evidence type="ECO:0000313" key="1">
    <source>
        <dbReference type="EMBL" id="MBA4452815.1"/>
    </source>
</evidence>
<dbReference type="EMBL" id="JACEMZ010000045">
    <property type="protein sequence ID" value="MBA4452815.1"/>
    <property type="molecule type" value="Genomic_DNA"/>
</dbReference>
<protein>
    <submittedName>
        <fullName evidence="1">Cupin domain-containing protein</fullName>
    </submittedName>
</protein>
<organism evidence="1 2">
    <name type="scientific">Candidatus Nitrosomaritimum aestuariumsis</name>
    <dbReference type="NCBI Taxonomy" id="3342354"/>
    <lineage>
        <taxon>Archaea</taxon>
        <taxon>Nitrososphaerota</taxon>
        <taxon>Nitrososphaeria</taxon>
        <taxon>Nitrosopumilales</taxon>
        <taxon>Nitrosopumilaceae</taxon>
        <taxon>Candidatus Nitrosomaritimum</taxon>
    </lineage>
</organism>
<gene>
    <name evidence="1" type="ORF">H2B03_06590</name>
</gene>
<comment type="caution">
    <text evidence="1">The sequence shown here is derived from an EMBL/GenBank/DDBJ whole genome shotgun (WGS) entry which is preliminary data.</text>
</comment>